<evidence type="ECO:0000313" key="2">
    <source>
        <dbReference type="EMBL" id="QPM74342.1"/>
    </source>
</evidence>
<name>A0A7T1F8M7_9STAP</name>
<organism evidence="2 3">
    <name type="scientific">Staphylococcus lloydii</name>
    <dbReference type="NCBI Taxonomy" id="2781774"/>
    <lineage>
        <taxon>Bacteria</taxon>
        <taxon>Bacillati</taxon>
        <taxon>Bacillota</taxon>
        <taxon>Bacilli</taxon>
        <taxon>Bacillales</taxon>
        <taxon>Staphylococcaceae</taxon>
        <taxon>Staphylococcus</taxon>
    </lineage>
</organism>
<dbReference type="KEGG" id="sllo:ISP08_08280"/>
<feature type="transmembrane region" description="Helical" evidence="1">
    <location>
        <begin position="7"/>
        <end position="24"/>
    </location>
</feature>
<dbReference type="AlphaFoldDB" id="A0A7T1F8M7"/>
<protein>
    <submittedName>
        <fullName evidence="2">Uncharacterized protein</fullName>
    </submittedName>
</protein>
<keyword evidence="1" id="KW-0812">Transmembrane</keyword>
<proteinExistence type="predicted"/>
<gene>
    <name evidence="2" type="ORF">ISP08_08280</name>
</gene>
<evidence type="ECO:0000313" key="3">
    <source>
        <dbReference type="Proteomes" id="UP000594455"/>
    </source>
</evidence>
<keyword evidence="1" id="KW-1133">Transmembrane helix</keyword>
<dbReference type="Proteomes" id="UP000594455">
    <property type="component" value="Chromosome"/>
</dbReference>
<reference evidence="2 3" key="1">
    <citation type="submission" date="2020-10" db="EMBL/GenBank/DDBJ databases">
        <title>Closed genome sequences of Staphylococcus lloydii sp. nov. and Staphylococcus durrellii sp. nov. Isolated from Captive Fruit Bats (Pteropus livingstonii).</title>
        <authorList>
            <person name="Fountain K."/>
        </authorList>
    </citation>
    <scope>NUCLEOTIDE SEQUENCE [LARGE SCALE GENOMIC DNA]</scope>
    <source>
        <strain evidence="2 3">23_2_7_LY</strain>
    </source>
</reference>
<keyword evidence="1" id="KW-0472">Membrane</keyword>
<dbReference type="RefSeq" id="WP_195718307.1">
    <property type="nucleotide sequence ID" value="NZ_CP064056.1"/>
</dbReference>
<evidence type="ECO:0000256" key="1">
    <source>
        <dbReference type="SAM" id="Phobius"/>
    </source>
</evidence>
<dbReference type="EMBL" id="CP064056">
    <property type="protein sequence ID" value="QPM74342.1"/>
    <property type="molecule type" value="Genomic_DNA"/>
</dbReference>
<keyword evidence="3" id="KW-1185">Reference proteome</keyword>
<sequence length="53" mass="5877">MKLSSFIISLVTGILMFLVVFYMGNNSFSVALFCGILGFIGNILIGWNAKRKM</sequence>
<feature type="transmembrane region" description="Helical" evidence="1">
    <location>
        <begin position="30"/>
        <end position="49"/>
    </location>
</feature>
<accession>A0A7T1F8M7</accession>